<dbReference type="CDD" id="cd07103">
    <property type="entry name" value="ALDH_F5_SSADH_GabD"/>
    <property type="match status" value="1"/>
</dbReference>
<name>A0A193GCN2_9BORD</name>
<sequence>MYQDPVLYINGRFITAEGRKTQPITNPATGEVLGQLPHATTEDLDQCLAAAQAAFQQWKRTSPLERSATLRKAGDLLRERVREIARDISLDQGKPLPEAIAETDKSAEHADWHAEEGRRTYGRVIPSRQPDVRQWVQREPVGVCVAFSPWNFPIGQASRKVFAALGNGCTLVIKGPEDSPSGVIALARALHDAGLPAGCLNLVWGVPADISAYLIRSPIVRKVSFTGSTAVGKQVAALAASHMKRMTMELGGHAPVLVFDDADLDAAADMLARFKMRNAGQVCISPSRFFVQRKAYDRFAARFLEVIRSLKVGDGLETGVDMGPLVHERRIAAMEGFMEDVARRKGEVLAGGQRVGTRGTFFAPTVVAGLPADARLMNEEPFGPIASLTSFDSFEDGIRLANALPYGLSSYVFTESLQTATRASNALEAGMVNINHYGSGMAEMPFGGVKDSGIGSEGGSETYDGYLVTKFVTHR</sequence>
<dbReference type="InterPro" id="IPR016161">
    <property type="entry name" value="Ald_DH/histidinol_DH"/>
</dbReference>
<dbReference type="Pfam" id="PF00171">
    <property type="entry name" value="Aldedh"/>
    <property type="match status" value="1"/>
</dbReference>
<dbReference type="FunFam" id="3.40.309.10:FF:000009">
    <property type="entry name" value="Aldehyde dehydrogenase A"/>
    <property type="match status" value="1"/>
</dbReference>
<dbReference type="OrthoDB" id="6187633at2"/>
<accession>A0A193GCN2</accession>
<protein>
    <submittedName>
        <fullName evidence="4">NAD-dependent succinate-semialdehyde dehydrogenase</fullName>
    </submittedName>
</protein>
<keyword evidence="2" id="KW-0560">Oxidoreductase</keyword>
<comment type="similarity">
    <text evidence="1">Belongs to the aldehyde dehydrogenase family.</text>
</comment>
<dbReference type="AlphaFoldDB" id="A0A193GCN2"/>
<feature type="domain" description="Aldehyde dehydrogenase" evidence="3">
    <location>
        <begin position="14"/>
        <end position="472"/>
    </location>
</feature>
<gene>
    <name evidence="4" type="ORF">BAU07_12345</name>
</gene>
<evidence type="ECO:0000256" key="1">
    <source>
        <dbReference type="ARBA" id="ARBA00009986"/>
    </source>
</evidence>
<dbReference type="GO" id="GO:0004777">
    <property type="term" value="F:succinate-semialdehyde dehydrogenase (NAD+) activity"/>
    <property type="evidence" value="ECO:0007669"/>
    <property type="project" value="TreeGrafter"/>
</dbReference>
<reference evidence="4 5" key="1">
    <citation type="submission" date="2016-06" db="EMBL/GenBank/DDBJ databases">
        <title>Complete genome sequences of Bordetella bronchialis and Bordetella flabilis.</title>
        <authorList>
            <person name="LiPuma J.J."/>
            <person name="Spilker T."/>
        </authorList>
    </citation>
    <scope>NUCLEOTIDE SEQUENCE [LARGE SCALE GENOMIC DNA]</scope>
    <source>
        <strain evidence="4 5">AU10664</strain>
    </source>
</reference>
<dbReference type="RefSeq" id="WP_066658014.1">
    <property type="nucleotide sequence ID" value="NZ_CBCSCL010000049.1"/>
</dbReference>
<dbReference type="STRING" id="463014.BAU07_12345"/>
<dbReference type="InterPro" id="IPR015590">
    <property type="entry name" value="Aldehyde_DH_dom"/>
</dbReference>
<dbReference type="Gene3D" id="3.40.309.10">
    <property type="entry name" value="Aldehyde Dehydrogenase, Chain A, domain 2"/>
    <property type="match status" value="1"/>
</dbReference>
<dbReference type="FunFam" id="3.40.605.10:FF:000033">
    <property type="entry name" value="NAD-dependent succinate-semialdehyde dehydrogenase"/>
    <property type="match status" value="1"/>
</dbReference>
<proteinExistence type="inferred from homology"/>
<evidence type="ECO:0000259" key="3">
    <source>
        <dbReference type="Pfam" id="PF00171"/>
    </source>
</evidence>
<dbReference type="GO" id="GO:0009450">
    <property type="term" value="P:gamma-aminobutyric acid catabolic process"/>
    <property type="evidence" value="ECO:0007669"/>
    <property type="project" value="TreeGrafter"/>
</dbReference>
<dbReference type="Proteomes" id="UP000091926">
    <property type="component" value="Chromosome"/>
</dbReference>
<dbReference type="KEGG" id="bfz:BAU07_12345"/>
<dbReference type="Gene3D" id="3.40.605.10">
    <property type="entry name" value="Aldehyde Dehydrogenase, Chain A, domain 1"/>
    <property type="match status" value="1"/>
</dbReference>
<dbReference type="PANTHER" id="PTHR43353">
    <property type="entry name" value="SUCCINATE-SEMIALDEHYDE DEHYDROGENASE, MITOCHONDRIAL"/>
    <property type="match status" value="1"/>
</dbReference>
<dbReference type="InterPro" id="IPR016162">
    <property type="entry name" value="Ald_DH_N"/>
</dbReference>
<keyword evidence="5" id="KW-1185">Reference proteome</keyword>
<dbReference type="SUPFAM" id="SSF53720">
    <property type="entry name" value="ALDH-like"/>
    <property type="match status" value="1"/>
</dbReference>
<dbReference type="EMBL" id="CP016172">
    <property type="protein sequence ID" value="ANN77787.1"/>
    <property type="molecule type" value="Genomic_DNA"/>
</dbReference>
<evidence type="ECO:0000256" key="2">
    <source>
        <dbReference type="ARBA" id="ARBA00023002"/>
    </source>
</evidence>
<evidence type="ECO:0000313" key="4">
    <source>
        <dbReference type="EMBL" id="ANN77787.1"/>
    </source>
</evidence>
<dbReference type="InterPro" id="IPR050740">
    <property type="entry name" value="Aldehyde_DH_Superfamily"/>
</dbReference>
<organism evidence="4 5">
    <name type="scientific">Bordetella flabilis</name>
    <dbReference type="NCBI Taxonomy" id="463014"/>
    <lineage>
        <taxon>Bacteria</taxon>
        <taxon>Pseudomonadati</taxon>
        <taxon>Pseudomonadota</taxon>
        <taxon>Betaproteobacteria</taxon>
        <taxon>Burkholderiales</taxon>
        <taxon>Alcaligenaceae</taxon>
        <taxon>Bordetella</taxon>
    </lineage>
</organism>
<dbReference type="InterPro" id="IPR016163">
    <property type="entry name" value="Ald_DH_C"/>
</dbReference>
<dbReference type="PANTHER" id="PTHR43353:SF5">
    <property type="entry name" value="SUCCINATE-SEMIALDEHYDE DEHYDROGENASE, MITOCHONDRIAL"/>
    <property type="match status" value="1"/>
</dbReference>
<evidence type="ECO:0000313" key="5">
    <source>
        <dbReference type="Proteomes" id="UP000091926"/>
    </source>
</evidence>